<protein>
    <recommendedName>
        <fullName evidence="4">Nucleoprotein/polynucleotide-associated enzyme</fullName>
    </recommendedName>
</protein>
<evidence type="ECO:0000313" key="3">
    <source>
        <dbReference type="Proteomes" id="UP000095401"/>
    </source>
</evidence>
<dbReference type="KEGG" id="aprs:BI364_04455"/>
<dbReference type="RefSeq" id="WP_070077729.1">
    <property type="nucleotide sequence ID" value="NZ_CP017415.1"/>
</dbReference>
<dbReference type="AlphaFoldDB" id="A0A1D8ILL7"/>
<dbReference type="EMBL" id="CP017415">
    <property type="protein sequence ID" value="AOU97342.1"/>
    <property type="molecule type" value="Genomic_DNA"/>
</dbReference>
<evidence type="ECO:0008006" key="4">
    <source>
        <dbReference type="Google" id="ProtNLM"/>
    </source>
</evidence>
<sequence>MNNALRDQLLKAGLITEDQVKVADDKPRREPSPRKPKRADAERKRERRVTEDTRPPRRKPTPEPSAARVRSKPTNGGKAAKASNPAQTPSPYAHLDKAQREAVRRFLREQRVNAGDGETPYHFQEGAAVRKIWVTAAQRQMLADGALVIVPRNERYYVIDAAQVEPLQVLDPKVKIIRADALSDEDEDPAYKDHPIPDDLVW</sequence>
<name>A0A1D8ILL7_9GAMM</name>
<proteinExistence type="predicted"/>
<dbReference type="Pfam" id="PF09831">
    <property type="entry name" value="DUF2058"/>
    <property type="match status" value="1"/>
</dbReference>
<dbReference type="Proteomes" id="UP000095401">
    <property type="component" value="Chromosome"/>
</dbReference>
<feature type="region of interest" description="Disordered" evidence="1">
    <location>
        <begin position="1"/>
        <end position="94"/>
    </location>
</feature>
<keyword evidence="3" id="KW-1185">Reference proteome</keyword>
<dbReference type="InterPro" id="IPR018636">
    <property type="entry name" value="DUF2058"/>
</dbReference>
<evidence type="ECO:0000313" key="2">
    <source>
        <dbReference type="EMBL" id="AOU97342.1"/>
    </source>
</evidence>
<accession>A0A1D8ILL7</accession>
<feature type="compositionally biased region" description="Basic and acidic residues" evidence="1">
    <location>
        <begin position="18"/>
        <end position="55"/>
    </location>
</feature>
<organism evidence="2 3">
    <name type="scientific">Acidihalobacter yilgarnensis</name>
    <dbReference type="NCBI Taxonomy" id="2819280"/>
    <lineage>
        <taxon>Bacteria</taxon>
        <taxon>Pseudomonadati</taxon>
        <taxon>Pseudomonadota</taxon>
        <taxon>Gammaproteobacteria</taxon>
        <taxon>Chromatiales</taxon>
        <taxon>Ectothiorhodospiraceae</taxon>
        <taxon>Acidihalobacter</taxon>
    </lineage>
</organism>
<reference evidence="3" key="1">
    <citation type="submission" date="2016-09" db="EMBL/GenBank/DDBJ databases">
        <title>Acidihalobacter prosperus F5.</title>
        <authorList>
            <person name="Khaleque H.N."/>
            <person name="Ramsay J.P."/>
            <person name="Kaksonen A.H."/>
            <person name="Boxall N.J."/>
            <person name="Watkin E.L.J."/>
        </authorList>
    </citation>
    <scope>NUCLEOTIDE SEQUENCE [LARGE SCALE GENOMIC DNA]</scope>
    <source>
        <strain evidence="3">F5</strain>
    </source>
</reference>
<gene>
    <name evidence="2" type="ORF">BI364_04455</name>
</gene>
<evidence type="ECO:0000256" key="1">
    <source>
        <dbReference type="SAM" id="MobiDB-lite"/>
    </source>
</evidence>